<dbReference type="InterPro" id="IPR050098">
    <property type="entry name" value="TFPI/VKTCI-like"/>
</dbReference>
<dbReference type="SMART" id="SM00131">
    <property type="entry name" value="KU"/>
    <property type="match status" value="1"/>
</dbReference>
<dbReference type="EMBL" id="JBAMIC010000003">
    <property type="protein sequence ID" value="KAK7109945.1"/>
    <property type="molecule type" value="Genomic_DNA"/>
</dbReference>
<accession>A0AAN9BUF6</accession>
<keyword evidence="5" id="KW-1185">Reference proteome</keyword>
<dbReference type="PANTHER" id="PTHR10083">
    <property type="entry name" value="KUNITZ-TYPE PROTEASE INHIBITOR-RELATED"/>
    <property type="match status" value="1"/>
</dbReference>
<name>A0AAN9BUF6_9CAEN</name>
<dbReference type="PROSITE" id="PS50279">
    <property type="entry name" value="BPTI_KUNITZ_2"/>
    <property type="match status" value="1"/>
</dbReference>
<gene>
    <name evidence="4" type="ORF">V1264_013898</name>
</gene>
<dbReference type="SUPFAM" id="SSF57362">
    <property type="entry name" value="BPTI-like"/>
    <property type="match status" value="1"/>
</dbReference>
<reference evidence="4 5" key="1">
    <citation type="submission" date="2024-02" db="EMBL/GenBank/DDBJ databases">
        <title>Chromosome-scale genome assembly of the rough periwinkle Littorina saxatilis.</title>
        <authorList>
            <person name="De Jode A."/>
            <person name="Faria R."/>
            <person name="Formenti G."/>
            <person name="Sims Y."/>
            <person name="Smith T.P."/>
            <person name="Tracey A."/>
            <person name="Wood J.M.D."/>
            <person name="Zagrodzka Z.B."/>
            <person name="Johannesson K."/>
            <person name="Butlin R.K."/>
            <person name="Leder E.H."/>
        </authorList>
    </citation>
    <scope>NUCLEOTIDE SEQUENCE [LARGE SCALE GENOMIC DNA]</scope>
    <source>
        <strain evidence="4">Snail1</strain>
        <tissue evidence="4">Muscle</tissue>
    </source>
</reference>
<feature type="chain" id="PRO_5042946142" description="BPTI/Kunitz inhibitor domain-containing protein" evidence="2">
    <location>
        <begin position="18"/>
        <end position="74"/>
    </location>
</feature>
<dbReference type="PROSITE" id="PS00280">
    <property type="entry name" value="BPTI_KUNITZ_1"/>
    <property type="match status" value="1"/>
</dbReference>
<evidence type="ECO:0000256" key="1">
    <source>
        <dbReference type="ARBA" id="ARBA00023157"/>
    </source>
</evidence>
<proteinExistence type="predicted"/>
<dbReference type="CDD" id="cd00109">
    <property type="entry name" value="Kunitz-type"/>
    <property type="match status" value="1"/>
</dbReference>
<dbReference type="InterPro" id="IPR020901">
    <property type="entry name" value="Prtase_inh_Kunz-CS"/>
</dbReference>
<evidence type="ECO:0000313" key="4">
    <source>
        <dbReference type="EMBL" id="KAK7109945.1"/>
    </source>
</evidence>
<dbReference type="GO" id="GO:0004867">
    <property type="term" value="F:serine-type endopeptidase inhibitor activity"/>
    <property type="evidence" value="ECO:0007669"/>
    <property type="project" value="InterPro"/>
</dbReference>
<dbReference type="GO" id="GO:0005615">
    <property type="term" value="C:extracellular space"/>
    <property type="evidence" value="ECO:0007669"/>
    <property type="project" value="TreeGrafter"/>
</dbReference>
<keyword evidence="1" id="KW-1015">Disulfide bond</keyword>
<evidence type="ECO:0000259" key="3">
    <source>
        <dbReference type="PROSITE" id="PS50279"/>
    </source>
</evidence>
<evidence type="ECO:0000313" key="5">
    <source>
        <dbReference type="Proteomes" id="UP001374579"/>
    </source>
</evidence>
<keyword evidence="2" id="KW-0732">Signal</keyword>
<dbReference type="Proteomes" id="UP001374579">
    <property type="component" value="Unassembled WGS sequence"/>
</dbReference>
<dbReference type="InterPro" id="IPR002223">
    <property type="entry name" value="Kunitz_BPTI"/>
</dbReference>
<dbReference type="PANTHER" id="PTHR10083:SF374">
    <property type="entry name" value="BPTI_KUNITZ INHIBITOR DOMAIN-CONTAINING PROTEIN"/>
    <property type="match status" value="1"/>
</dbReference>
<dbReference type="Pfam" id="PF00014">
    <property type="entry name" value="Kunitz_BPTI"/>
    <property type="match status" value="1"/>
</dbReference>
<dbReference type="FunFam" id="4.10.410.10:FF:000020">
    <property type="entry name" value="Collagen, type VI, alpha 3"/>
    <property type="match status" value="1"/>
</dbReference>
<dbReference type="PRINTS" id="PR00759">
    <property type="entry name" value="BASICPTASE"/>
</dbReference>
<comment type="caution">
    <text evidence="4">The sequence shown here is derived from an EMBL/GenBank/DDBJ whole genome shotgun (WGS) entry which is preliminary data.</text>
</comment>
<dbReference type="InterPro" id="IPR036880">
    <property type="entry name" value="Kunitz_BPTI_sf"/>
</dbReference>
<feature type="signal peptide" evidence="2">
    <location>
        <begin position="1"/>
        <end position="17"/>
    </location>
</feature>
<evidence type="ECO:0000256" key="2">
    <source>
        <dbReference type="SAM" id="SignalP"/>
    </source>
</evidence>
<feature type="domain" description="BPTI/Kunitz inhibitor" evidence="3">
    <location>
        <begin position="21"/>
        <end position="71"/>
    </location>
</feature>
<dbReference type="Gene3D" id="4.10.410.10">
    <property type="entry name" value="Pancreatic trypsin inhibitor Kunitz domain"/>
    <property type="match status" value="1"/>
</dbReference>
<organism evidence="4 5">
    <name type="scientific">Littorina saxatilis</name>
    <dbReference type="NCBI Taxonomy" id="31220"/>
    <lineage>
        <taxon>Eukaryota</taxon>
        <taxon>Metazoa</taxon>
        <taxon>Spiralia</taxon>
        <taxon>Lophotrochozoa</taxon>
        <taxon>Mollusca</taxon>
        <taxon>Gastropoda</taxon>
        <taxon>Caenogastropoda</taxon>
        <taxon>Littorinimorpha</taxon>
        <taxon>Littorinoidea</taxon>
        <taxon>Littorinidae</taxon>
        <taxon>Littorina</taxon>
    </lineage>
</organism>
<protein>
    <recommendedName>
        <fullName evidence="3">BPTI/Kunitz inhibitor domain-containing protein</fullName>
    </recommendedName>
</protein>
<sequence length="74" mass="7984">MRGVVVIFLVLVAFAAAKEGCEEPQAPGNCKGYFPRFWFDSNAQACVEFVYGGCQGNANNYPTVGECKNACLIV</sequence>
<dbReference type="AlphaFoldDB" id="A0AAN9BUF6"/>